<dbReference type="OrthoDB" id="3187690at2"/>
<dbReference type="AlphaFoldDB" id="H8H3R6"/>
<proteinExistence type="predicted"/>
<organism evidence="1 2">
    <name type="scientific">Deinococcus gobiensis (strain DSM 21396 / JCM 16679 / CGMCC 1.7299 / I-0)</name>
    <dbReference type="NCBI Taxonomy" id="745776"/>
    <lineage>
        <taxon>Bacteria</taxon>
        <taxon>Thermotogati</taxon>
        <taxon>Deinococcota</taxon>
        <taxon>Deinococci</taxon>
        <taxon>Deinococcales</taxon>
        <taxon>Deinococcaceae</taxon>
        <taxon>Deinococcus</taxon>
    </lineage>
</organism>
<protein>
    <submittedName>
        <fullName evidence="1">CRISPR-associated protein, Cse1</fullName>
    </submittedName>
</protein>
<name>H8H3R6_DEIGI</name>
<dbReference type="Gene3D" id="1.10.132.100">
    <property type="match status" value="1"/>
</dbReference>
<keyword evidence="1" id="KW-0614">Plasmid</keyword>
<gene>
    <name evidence="1" type="primary">cse1</name>
    <name evidence="1" type="ordered locus">DGo_PE0019</name>
</gene>
<dbReference type="PATRIC" id="fig|745776.4.peg.4050"/>
<dbReference type="Pfam" id="PF09481">
    <property type="entry name" value="CRISPR_Cse1"/>
    <property type="match status" value="1"/>
</dbReference>
<dbReference type="CDD" id="cd09729">
    <property type="entry name" value="Cse1_I-E"/>
    <property type="match status" value="1"/>
</dbReference>
<dbReference type="EMBL" id="CP002196">
    <property type="protein sequence ID" value="AFD28163.1"/>
    <property type="molecule type" value="Genomic_DNA"/>
</dbReference>
<dbReference type="HOGENOM" id="CLU_034285_1_0_0"/>
<geneLocation type="plasmid" evidence="1 2">
    <name>P5</name>
</geneLocation>
<keyword evidence="2" id="KW-1185">Reference proteome</keyword>
<evidence type="ECO:0000313" key="2">
    <source>
        <dbReference type="Proteomes" id="UP000007575"/>
    </source>
</evidence>
<evidence type="ECO:0000313" key="1">
    <source>
        <dbReference type="EMBL" id="AFD28163.1"/>
    </source>
</evidence>
<sequence>MNSPPTFNLLHEPWIPVRPVGGGPIREVGLRELLLRARDLSCIDDPSPLVTVALLRLSLALLHRALAGPRNAEETARWFLNGFPAEKLEAYFAEWEEGFDLFHPERPFWQVRDLTPDLEGGKYRSHWTRLGTEVGSANTSPLFNVAARPGGERTDALTPAEAARRLVEGQTFLLGGLIKRFTTAAKAAPVATFALSAAQGRDLHETLCLNLPVYAAQGRDRAVWEREPLTVQFMRELYEDEATETPLGWADRYTWPARSVRLVPEVDDAGVVRVTAIGFAAGVPFVGAPEGEGAAIDPMVTLRPPADPKKPEYFPLKLRREQLLWRDLSALLPDPHVEYATKIRGKGGGQTATFSERTGRPPAILTGARELLREAGRSQTLGLSVTGLLSDQGKAFAYRQETYTLPEAFVTDEAGFADHIHNALSGAKAVADGLRGATRKLAAEVLSRGGEREPHKDDLADLVQTLPGLGAYWAALEHPFRVLLADLDTPDTALTDWRGAVTREARRAWGLNLQGVGAGGAVHGYAYRPRRVQGKLQLSPQATLEYALKALHAGTAPPPTPDSSPTQEATP</sequence>
<dbReference type="Proteomes" id="UP000007575">
    <property type="component" value="Plasmid P5"/>
</dbReference>
<dbReference type="KEGG" id="dgo:DGo_PE0019"/>
<dbReference type="RefSeq" id="WP_014695805.1">
    <property type="nucleotide sequence ID" value="NC_017806.1"/>
</dbReference>
<dbReference type="InterPro" id="IPR013381">
    <property type="entry name" value="CRISPR-assoc_prot_Cse1"/>
</dbReference>
<dbReference type="NCBIfam" id="TIGR02547">
    <property type="entry name" value="casA_cse1"/>
    <property type="match status" value="1"/>
</dbReference>
<reference evidence="1 2" key="1">
    <citation type="journal article" date="2012" name="PLoS ONE">
        <title>Genome sequence and transcriptome analysis of the radioresistant bacterium Deinococcus gobiensis: insights into the extreme environmental adaptations.</title>
        <authorList>
            <person name="Yuan M."/>
            <person name="Chen M."/>
            <person name="Zhang W."/>
            <person name="Lu W."/>
            <person name="Wang J."/>
            <person name="Yang M."/>
            <person name="Zhao P."/>
            <person name="Tang R."/>
            <person name="Li X."/>
            <person name="Hao Y."/>
            <person name="Zhou Z."/>
            <person name="Zhan Y."/>
            <person name="Yu H."/>
            <person name="Teng C."/>
            <person name="Yan Y."/>
            <person name="Ping S."/>
            <person name="Wang Y."/>
            <person name="Lin M."/>
        </authorList>
    </citation>
    <scope>NUCLEOTIDE SEQUENCE [LARGE SCALE GENOMIC DNA]</scope>
    <source>
        <strain evidence="2">DSM 21396 / JCM 16679 / CGMCC 1.7299 / I-0</strain>
        <plasmid evidence="1">P5</plasmid>
    </source>
</reference>
<accession>H8H3R6</accession>